<organism evidence="1">
    <name type="scientific">Orpheovirus IHUMI-LCC2</name>
    <dbReference type="NCBI Taxonomy" id="2023057"/>
    <lineage>
        <taxon>Viruses</taxon>
        <taxon>Varidnaviria</taxon>
        <taxon>Bamfordvirae</taxon>
        <taxon>Nucleocytoviricota</taxon>
        <taxon>Megaviricetes</taxon>
        <taxon>Pimascovirales</taxon>
        <taxon>Ocovirineae</taxon>
        <taxon>Orpheoviridae</taxon>
        <taxon>Alphaorpheovirus</taxon>
        <taxon>Alphaorpheovirus massiliense</taxon>
    </lineage>
</organism>
<sequence>MYKSQLYIVKKINKLDPNIDINTWVKYTLEDTIQSVTNMINIILRSYGYLDDTFVVNYEGREIEKLSYNLYFSLILRYKNFPINLDILSDSVANEIGGYTILRNDVTVGRPRSPRVMQQQTIPLSRTKK</sequence>
<keyword evidence="2" id="KW-1185">Reference proteome</keyword>
<proteinExistence type="predicted"/>
<protein>
    <submittedName>
        <fullName evidence="1">Uncharacterized protein</fullName>
    </submittedName>
</protein>
<dbReference type="EMBL" id="LT906555">
    <property type="protein sequence ID" value="SNW62264.1"/>
    <property type="molecule type" value="Genomic_DNA"/>
</dbReference>
<dbReference type="KEGG" id="vg:35382139"/>
<dbReference type="GeneID" id="35382139"/>
<reference evidence="1" key="1">
    <citation type="submission" date="2017-08" db="EMBL/GenBank/DDBJ databases">
        <authorList>
            <consortium name="Urmite Genomes"/>
        </authorList>
    </citation>
    <scope>NUCLEOTIDE SEQUENCE [LARGE SCALE GENOMIC DNA]</scope>
    <source>
        <strain evidence="1">IHUMI-LCC2</strain>
    </source>
</reference>
<dbReference type="RefSeq" id="YP_009448566.1">
    <property type="nucleotide sequence ID" value="NC_036594.1"/>
</dbReference>
<evidence type="ECO:0000313" key="2">
    <source>
        <dbReference type="Proteomes" id="UP000236316"/>
    </source>
</evidence>
<dbReference type="Proteomes" id="UP000236316">
    <property type="component" value="Segment"/>
</dbReference>
<evidence type="ECO:0000313" key="1">
    <source>
        <dbReference type="EMBL" id="SNW62264.1"/>
    </source>
</evidence>
<accession>A0A2I2L408</accession>
<name>A0A2I2L408_9VIRU</name>
<gene>
    <name evidence="1" type="ORF">ORPV_360</name>
</gene>